<accession>A0ABR5TDF5</accession>
<dbReference type="EMBL" id="LNJQ01000001">
    <property type="protein sequence ID" value="KWZ43018.1"/>
    <property type="molecule type" value="Genomic_DNA"/>
</dbReference>
<protein>
    <submittedName>
        <fullName evidence="1">Uncharacterized protein</fullName>
    </submittedName>
</protein>
<gene>
    <name evidence="1" type="ORF">WS72_09190</name>
</gene>
<dbReference type="Proteomes" id="UP000070255">
    <property type="component" value="Unassembled WGS sequence"/>
</dbReference>
<comment type="caution">
    <text evidence="1">The sequence shown here is derived from an EMBL/GenBank/DDBJ whole genome shotgun (WGS) entry which is preliminary data.</text>
</comment>
<sequence>MRHARAIASRDAFRFASSHFVSLHLAAHSRATFHAGSDALDAASGIGIVAKAGIFRPDRIGARGKRRVAPA</sequence>
<organism evidence="1 2">
    <name type="scientific">Burkholderia savannae</name>
    <dbReference type="NCBI Taxonomy" id="1637837"/>
    <lineage>
        <taxon>Bacteria</taxon>
        <taxon>Pseudomonadati</taxon>
        <taxon>Pseudomonadota</taxon>
        <taxon>Betaproteobacteria</taxon>
        <taxon>Burkholderiales</taxon>
        <taxon>Burkholderiaceae</taxon>
        <taxon>Burkholderia</taxon>
        <taxon>pseudomallei group</taxon>
    </lineage>
</organism>
<evidence type="ECO:0000313" key="1">
    <source>
        <dbReference type="EMBL" id="KWZ43018.1"/>
    </source>
</evidence>
<reference evidence="1 2" key="1">
    <citation type="submission" date="2015-11" db="EMBL/GenBank/DDBJ databases">
        <authorList>
            <person name="Sahl J."/>
            <person name="Wagner D."/>
            <person name="Keim P."/>
        </authorList>
    </citation>
    <scope>NUCLEOTIDE SEQUENCE [LARGE SCALE GENOMIC DNA]</scope>
    <source>
        <strain evidence="1 2">BDU18</strain>
    </source>
</reference>
<proteinExistence type="predicted"/>
<name>A0ABR5TDF5_9BURK</name>
<evidence type="ECO:0000313" key="2">
    <source>
        <dbReference type="Proteomes" id="UP000070255"/>
    </source>
</evidence>
<keyword evidence="2" id="KW-1185">Reference proteome</keyword>